<dbReference type="GO" id="GO:0046820">
    <property type="term" value="F:4-amino-4-deoxychorismate synthase activity"/>
    <property type="evidence" value="ECO:0007669"/>
    <property type="project" value="UniProtKB-EC"/>
</dbReference>
<proteinExistence type="predicted"/>
<dbReference type="PANTHER" id="PTHR11236">
    <property type="entry name" value="AMINOBENZOATE/ANTHRANILATE SYNTHASE"/>
    <property type="match status" value="1"/>
</dbReference>
<keyword evidence="2 5" id="KW-0808">Transferase</keyword>
<dbReference type="PANTHER" id="PTHR11236:SF50">
    <property type="entry name" value="AMINODEOXYCHORISMATE SYNTHASE COMPONENT 1"/>
    <property type="match status" value="1"/>
</dbReference>
<dbReference type="InterPro" id="IPR005802">
    <property type="entry name" value="ADC_synth_comp_1"/>
</dbReference>
<dbReference type="PRINTS" id="PR00095">
    <property type="entry name" value="ANTSNTHASEI"/>
</dbReference>
<dbReference type="Pfam" id="PF04715">
    <property type="entry name" value="Anth_synt_I_N"/>
    <property type="match status" value="1"/>
</dbReference>
<dbReference type="EMBL" id="JBEQCT010000001">
    <property type="protein sequence ID" value="MFM2483881.1"/>
    <property type="molecule type" value="Genomic_DNA"/>
</dbReference>
<feature type="domain" description="Anthranilate synthase component I N-terminal" evidence="4">
    <location>
        <begin position="10"/>
        <end position="142"/>
    </location>
</feature>
<dbReference type="Proteomes" id="UP001629953">
    <property type="component" value="Unassembled WGS sequence"/>
</dbReference>
<evidence type="ECO:0000256" key="2">
    <source>
        <dbReference type="ARBA" id="ARBA00022679"/>
    </source>
</evidence>
<evidence type="ECO:0000259" key="4">
    <source>
        <dbReference type="Pfam" id="PF04715"/>
    </source>
</evidence>
<evidence type="ECO:0000313" key="6">
    <source>
        <dbReference type="Proteomes" id="UP001629953"/>
    </source>
</evidence>
<comment type="caution">
    <text evidence="5">The sequence shown here is derived from an EMBL/GenBank/DDBJ whole genome shotgun (WGS) entry which is preliminary data.</text>
</comment>
<name>A0ABW9G2J0_9GAMM</name>
<keyword evidence="5" id="KW-0032">Aminotransferase</keyword>
<dbReference type="InterPro" id="IPR015890">
    <property type="entry name" value="Chorismate_C"/>
</dbReference>
<evidence type="ECO:0000313" key="5">
    <source>
        <dbReference type="EMBL" id="MFM2483881.1"/>
    </source>
</evidence>
<evidence type="ECO:0000259" key="3">
    <source>
        <dbReference type="Pfam" id="PF00425"/>
    </source>
</evidence>
<accession>A0ABW9G2J0</accession>
<keyword evidence="6" id="KW-1185">Reference proteome</keyword>
<dbReference type="InterPro" id="IPR019999">
    <property type="entry name" value="Anth_synth_I-like"/>
</dbReference>
<dbReference type="InterPro" id="IPR006805">
    <property type="entry name" value="Anth_synth_I_N"/>
</dbReference>
<dbReference type="RefSeq" id="WP_408622034.1">
    <property type="nucleotide sequence ID" value="NZ_JBEQCT010000001.1"/>
</dbReference>
<protein>
    <recommendedName>
        <fullName evidence="1">aminodeoxychorismate synthase</fullName>
        <ecNumber evidence="1">2.6.1.85</ecNumber>
    </recommendedName>
</protein>
<dbReference type="EC" id="2.6.1.85" evidence="1"/>
<reference evidence="5 6" key="1">
    <citation type="journal article" date="2013" name="Int. J. Syst. Evol. Microbiol.">
        <title>Celerinatantimonas yamalensis sp. nov., a cold-adapted diazotrophic bacterium from a cold permafrost brine.</title>
        <authorList>
            <person name="Shcherbakova V."/>
            <person name="Chuvilskaya N."/>
            <person name="Rivkina E."/>
            <person name="Demidov N."/>
            <person name="Uchaeva V."/>
            <person name="Suetin S."/>
            <person name="Suzina N."/>
            <person name="Gilichinsky D."/>
        </authorList>
    </citation>
    <scope>NUCLEOTIDE SEQUENCE [LARGE SCALE GENOMIC DNA]</scope>
    <source>
        <strain evidence="5 6">C7</strain>
    </source>
</reference>
<dbReference type="SUPFAM" id="SSF56322">
    <property type="entry name" value="ADC synthase"/>
    <property type="match status" value="1"/>
</dbReference>
<gene>
    <name evidence="5" type="primary">pabB</name>
    <name evidence="5" type="ORF">ABUE30_02165</name>
</gene>
<dbReference type="NCBIfam" id="TIGR00553">
    <property type="entry name" value="pabB"/>
    <property type="match status" value="1"/>
</dbReference>
<dbReference type="Gene3D" id="3.60.120.10">
    <property type="entry name" value="Anthranilate synthase"/>
    <property type="match status" value="1"/>
</dbReference>
<dbReference type="InterPro" id="IPR005801">
    <property type="entry name" value="ADC_synthase"/>
</dbReference>
<organism evidence="5 6">
    <name type="scientific">Celerinatantimonas yamalensis</name>
    <dbReference type="NCBI Taxonomy" id="559956"/>
    <lineage>
        <taxon>Bacteria</taxon>
        <taxon>Pseudomonadati</taxon>
        <taxon>Pseudomonadota</taxon>
        <taxon>Gammaproteobacteria</taxon>
        <taxon>Celerinatantimonadaceae</taxon>
        <taxon>Celerinatantimonas</taxon>
    </lineage>
</organism>
<feature type="domain" description="Chorismate-utilising enzyme C-terminal" evidence="3">
    <location>
        <begin position="186"/>
        <end position="438"/>
    </location>
</feature>
<sequence>MILYQQIDYDPANFMCDFGEHAWCQILQSAPASDGRYDIYVADPIATLQTFGAHTHIQTQQHTDTSETDPFELCHRFRHQLLGASVECELPFCGGVVGLFGYDLGRRVESIKERSKAQLRTPDMAVGIYDWALIVDHEQRKRWLVVNHSDAHLYWQQRRNWLMQHRPSPLGTFKLARSWQTNLPFDAYQNAFARIQDYIISGDCYQINLTQQFSCQFQGDIRVAYQRLFSANQAPYCAYSRLATSTVLSLSPERFIALNGQHIETKPIKGTRPRSDQSLRDQQLAQELQNSDKDRAENVMIVDLLRNDIGRVSQPGSVAVPSLFAIESFQAVHHLVSTVTGTLKTGLSAEDLLRACFPGGSITGAPKIRAMEIIETLEPHRRNAYCGAIGYISQNGRMDTNITIRTLVAEDNHLYSWAGGGIIADSIVADEYQECLDKLARILPVLKLEENDSALA</sequence>
<evidence type="ECO:0000256" key="1">
    <source>
        <dbReference type="ARBA" id="ARBA00013139"/>
    </source>
</evidence>
<dbReference type="Pfam" id="PF00425">
    <property type="entry name" value="Chorismate_bind"/>
    <property type="match status" value="1"/>
</dbReference>